<feature type="region of interest" description="Disordered" evidence="1">
    <location>
        <begin position="69"/>
        <end position="92"/>
    </location>
</feature>
<evidence type="ECO:0000256" key="1">
    <source>
        <dbReference type="SAM" id="MobiDB-lite"/>
    </source>
</evidence>
<accession>A0AAV3PN66</accession>
<keyword evidence="3" id="KW-1185">Reference proteome</keyword>
<dbReference type="AlphaFoldDB" id="A0AAV3PN66"/>
<organism evidence="2 3">
    <name type="scientific">Lithospermum erythrorhizon</name>
    <name type="common">Purple gromwell</name>
    <name type="synonym">Lithospermum officinale var. erythrorhizon</name>
    <dbReference type="NCBI Taxonomy" id="34254"/>
    <lineage>
        <taxon>Eukaryota</taxon>
        <taxon>Viridiplantae</taxon>
        <taxon>Streptophyta</taxon>
        <taxon>Embryophyta</taxon>
        <taxon>Tracheophyta</taxon>
        <taxon>Spermatophyta</taxon>
        <taxon>Magnoliopsida</taxon>
        <taxon>eudicotyledons</taxon>
        <taxon>Gunneridae</taxon>
        <taxon>Pentapetalae</taxon>
        <taxon>asterids</taxon>
        <taxon>lamiids</taxon>
        <taxon>Boraginales</taxon>
        <taxon>Boraginaceae</taxon>
        <taxon>Boraginoideae</taxon>
        <taxon>Lithospermeae</taxon>
        <taxon>Lithospermum</taxon>
    </lineage>
</organism>
<protein>
    <submittedName>
        <fullName evidence="2">Uncharacterized protein</fullName>
    </submittedName>
</protein>
<reference evidence="2 3" key="1">
    <citation type="submission" date="2024-01" db="EMBL/GenBank/DDBJ databases">
        <title>The complete chloroplast genome sequence of Lithospermum erythrorhizon: insights into the phylogenetic relationship among Boraginaceae species and the maternal lineages of purple gromwells.</title>
        <authorList>
            <person name="Okada T."/>
            <person name="Watanabe K."/>
        </authorList>
    </citation>
    <scope>NUCLEOTIDE SEQUENCE [LARGE SCALE GENOMIC DNA]</scope>
</reference>
<gene>
    <name evidence="2" type="ORF">LIER_11058</name>
</gene>
<name>A0AAV3PN66_LITER</name>
<evidence type="ECO:0000313" key="3">
    <source>
        <dbReference type="Proteomes" id="UP001454036"/>
    </source>
</evidence>
<comment type="caution">
    <text evidence="2">The sequence shown here is derived from an EMBL/GenBank/DDBJ whole genome shotgun (WGS) entry which is preliminary data.</text>
</comment>
<evidence type="ECO:0000313" key="2">
    <source>
        <dbReference type="EMBL" id="GAA0152626.1"/>
    </source>
</evidence>
<dbReference type="Proteomes" id="UP001454036">
    <property type="component" value="Unassembled WGS sequence"/>
</dbReference>
<proteinExistence type="predicted"/>
<sequence>MEINNVVYDRSEDVDHDDYDFQTEIFMREDDYNYSNEEEMEDSDMEDEAFIGNEREACYIDRDETLEDMGPLLNEDVGPLPEDIFEHSHQLS</sequence>
<dbReference type="EMBL" id="BAABME010002018">
    <property type="protein sequence ID" value="GAA0152626.1"/>
    <property type="molecule type" value="Genomic_DNA"/>
</dbReference>